<accession>A0A8J0T212</accession>
<feature type="domain" description="NXPE C-terminal" evidence="3">
    <location>
        <begin position="406"/>
        <end position="628"/>
    </location>
</feature>
<evidence type="ECO:0000256" key="1">
    <source>
        <dbReference type="ARBA" id="ARBA00005431"/>
    </source>
</evidence>
<reference evidence="5" key="1">
    <citation type="submission" date="2025-08" db="UniProtKB">
        <authorList>
            <consortium name="RefSeq"/>
        </authorList>
    </citation>
    <scope>IDENTIFICATION</scope>
    <source>
        <strain evidence="5">Nigerian</strain>
        <tissue evidence="5">Liver and blood</tissue>
    </source>
</reference>
<keyword evidence="2" id="KW-0472">Membrane</keyword>
<dbReference type="InterPro" id="IPR013783">
    <property type="entry name" value="Ig-like_fold"/>
</dbReference>
<feature type="transmembrane region" description="Helical" evidence="2">
    <location>
        <begin position="89"/>
        <end position="109"/>
    </location>
</feature>
<dbReference type="AGR" id="Xenbase:XB-GENE-22064999"/>
<evidence type="ECO:0000259" key="3">
    <source>
        <dbReference type="Pfam" id="PF24536"/>
    </source>
</evidence>
<name>A0A8J0T212_XENTR</name>
<comment type="similarity">
    <text evidence="1">Belongs to the NXPE family.</text>
</comment>
<keyword evidence="2" id="KW-1133">Transmembrane helix</keyword>
<keyword evidence="2" id="KW-0812">Transmembrane</keyword>
<dbReference type="InterPro" id="IPR026845">
    <property type="entry name" value="NXPH/NXPE"/>
</dbReference>
<organism evidence="4 5">
    <name type="scientific">Xenopus tropicalis</name>
    <name type="common">Western clawed frog</name>
    <name type="synonym">Silurana tropicalis</name>
    <dbReference type="NCBI Taxonomy" id="8364"/>
    <lineage>
        <taxon>Eukaryota</taxon>
        <taxon>Metazoa</taxon>
        <taxon>Chordata</taxon>
        <taxon>Craniata</taxon>
        <taxon>Vertebrata</taxon>
        <taxon>Euteleostomi</taxon>
        <taxon>Amphibia</taxon>
        <taxon>Batrachia</taxon>
        <taxon>Anura</taxon>
        <taxon>Pipoidea</taxon>
        <taxon>Pipidae</taxon>
        <taxon>Xenopodinae</taxon>
        <taxon>Xenopus</taxon>
        <taxon>Silurana</taxon>
    </lineage>
</organism>
<dbReference type="SUPFAM" id="SSF81296">
    <property type="entry name" value="E set domains"/>
    <property type="match status" value="1"/>
</dbReference>
<evidence type="ECO:0000313" key="5">
    <source>
        <dbReference type="RefSeq" id="XP_017950682.1"/>
    </source>
</evidence>
<dbReference type="OMA" id="TEIMECH"/>
<protein>
    <submittedName>
        <fullName evidence="5">NXPE family member 3 isoform X1</fullName>
    </submittedName>
</protein>
<dbReference type="OrthoDB" id="8675562at2759"/>
<dbReference type="InterPro" id="IPR057106">
    <property type="entry name" value="NXPE4_C"/>
</dbReference>
<dbReference type="CTD" id="100498546"/>
<dbReference type="InterPro" id="IPR014756">
    <property type="entry name" value="Ig_E-set"/>
</dbReference>
<dbReference type="Gene3D" id="2.60.40.10">
    <property type="entry name" value="Immunoglobulins"/>
    <property type="match status" value="1"/>
</dbReference>
<evidence type="ECO:0000313" key="6">
    <source>
        <dbReference type="Xenbase" id="XB-GENE-22064999"/>
    </source>
</evidence>
<sequence>MTTRWQHNLVNVYWDCMSVVHTLTTRGSVGAECIKRGPHPELRVFMGEHEEASWRKRRTAYRMDNNSLKKKLISKVDSAMLGRQRKHQVSIVFLFCLIFISGFLYRFLWMKPLGENPPLKLHISPQNNSILALEKEPQTPNTTQGNGSSYPTAAEQELQTLMKVIEWPAPPGPTEYNFSTSPLTTEFQLLFPRGAYYVGEYVEVLITARDHGGRPKAYGGDYFQAKLHSPTLKAGVTGSVTDHRNGTYTASFLLLWPGQVEISIRLVHSCEAIAVHKTLRNTRLDKIYFYGTIDEATESMECHEWPQPGPNVCKFHDPDSGERWYCKRQTHNPCSGYKGVLQGTSNHNFRAEEQRLIHTSVKEKLIRSKVNPFQVLPSNNRTDNRSVCSPGLPIPDPSGFYYQDFWKSRACKNRAFPGPSAVTQCLAGKALYLFGDSTTDQWWKHLNEFIPSLVEINLSVQLPGVLAGPRVAVDTEHKFMVQWQGHQTALTLATGDEQALPFVANELDRLSGEGLVVVINCMAHFILNPVKGYVHRLRSIRDSVLRLMKRSPLTKVFIKSGNTGYKYTYGSDWLSLQLDTVMRAMFSGLPVTILDNWQMTSCHYLPQDLHPGPVIVKNEIDLLLSFICPT</sequence>
<dbReference type="Xenbase" id="XB-GENE-22064999">
    <property type="gene designation" value="nxpe3l.6"/>
</dbReference>
<dbReference type="GeneID" id="100498546"/>
<gene>
    <name evidence="5 6" type="primary">nxpe3l.6</name>
</gene>
<dbReference type="PANTHER" id="PTHR16165">
    <property type="entry name" value="NXPE FAMILY MEMBER"/>
    <property type="match status" value="1"/>
</dbReference>
<evidence type="ECO:0000313" key="4">
    <source>
        <dbReference type="Proteomes" id="UP000008143"/>
    </source>
</evidence>
<evidence type="ECO:0000256" key="2">
    <source>
        <dbReference type="SAM" id="Phobius"/>
    </source>
</evidence>
<keyword evidence="4" id="KW-1185">Reference proteome</keyword>
<dbReference type="RefSeq" id="XP_017950682.1">
    <property type="nucleotide sequence ID" value="XM_018095193.2"/>
</dbReference>
<dbReference type="Pfam" id="PF06312">
    <property type="entry name" value="Neurexophilin"/>
    <property type="match status" value="1"/>
</dbReference>
<dbReference type="PANTHER" id="PTHR16165:SF36">
    <property type="entry name" value="NXPE FAMILY MEMBER 3-LIKE"/>
    <property type="match status" value="1"/>
</dbReference>
<proteinExistence type="inferred from homology"/>
<dbReference type="Pfam" id="PF24536">
    <property type="entry name" value="NXPE4_C"/>
    <property type="match status" value="1"/>
</dbReference>
<dbReference type="Proteomes" id="UP000008143">
    <property type="component" value="Chromosome 6"/>
</dbReference>
<dbReference type="AlphaFoldDB" id="A0A8J0T212"/>